<name>A0A015YBY5_BACFG</name>
<dbReference type="EMBL" id="JGDM01000068">
    <property type="protein sequence ID" value="EXZ43965.1"/>
    <property type="molecule type" value="Genomic_DNA"/>
</dbReference>
<evidence type="ECO:0000313" key="1">
    <source>
        <dbReference type="EMBL" id="EXZ43965.1"/>
    </source>
</evidence>
<reference evidence="1 2" key="1">
    <citation type="submission" date="2014-02" db="EMBL/GenBank/DDBJ databases">
        <authorList>
            <person name="Sears C."/>
            <person name="Carroll K."/>
            <person name="Sack B.R."/>
            <person name="Qadri F."/>
            <person name="Myers L.L."/>
            <person name="Chung G.-T."/>
            <person name="Escheverria P."/>
            <person name="Fraser C.M."/>
            <person name="Sadzewicz L."/>
            <person name="Shefchek K.A."/>
            <person name="Tallon L."/>
            <person name="Das S.P."/>
            <person name="Daugherty S."/>
            <person name="Mongodin E.F."/>
        </authorList>
    </citation>
    <scope>NUCLEOTIDE SEQUENCE [LARGE SCALE GENOMIC DNA]</scope>
    <source>
        <strain evidence="1 2">2-F-2 #4</strain>
    </source>
</reference>
<dbReference type="Proteomes" id="UP000022272">
    <property type="component" value="Unassembled WGS sequence"/>
</dbReference>
<organism evidence="1 2">
    <name type="scientific">Bacteroides fragilis str. 2-F-2 #4</name>
    <dbReference type="NCBI Taxonomy" id="1339280"/>
    <lineage>
        <taxon>Bacteria</taxon>
        <taxon>Pseudomonadati</taxon>
        <taxon>Bacteroidota</taxon>
        <taxon>Bacteroidia</taxon>
        <taxon>Bacteroidales</taxon>
        <taxon>Bacteroidaceae</taxon>
        <taxon>Bacteroides</taxon>
    </lineage>
</organism>
<comment type="caution">
    <text evidence="1">The sequence shown here is derived from an EMBL/GenBank/DDBJ whole genome shotgun (WGS) entry which is preliminary data.</text>
</comment>
<sequence>MTAIEQIIAIAEQLGWQVKTDTDKPNLVVFDFQQYTPHGQDFSFSVEMKGNDTDSLLQEVETYYEDFDPDYEAYLWIGTDGHGKNGAPYRIKDIVSDMEQAEAMIEKLYETLKTTMQ</sequence>
<proteinExistence type="predicted"/>
<accession>A0A015YBY5</accession>
<dbReference type="RefSeq" id="WP_008655002.1">
    <property type="nucleotide sequence ID" value="NZ_JGDM01000068.1"/>
</dbReference>
<evidence type="ECO:0000313" key="2">
    <source>
        <dbReference type="Proteomes" id="UP000022272"/>
    </source>
</evidence>
<dbReference type="PATRIC" id="fig|1339280.3.peg.2591"/>
<gene>
    <name evidence="1" type="ORF">M076_2718</name>
</gene>
<dbReference type="AlphaFoldDB" id="A0A015YBY5"/>
<protein>
    <submittedName>
        <fullName evidence="1">Uncharacterized protein</fullName>
    </submittedName>
</protein>